<name>A0A934R0F3_9BACT</name>
<evidence type="ECO:0000256" key="1">
    <source>
        <dbReference type="ARBA" id="ARBA00022603"/>
    </source>
</evidence>
<dbReference type="InterPro" id="IPR038375">
    <property type="entry name" value="NDUFAF7_sf"/>
</dbReference>
<evidence type="ECO:0000256" key="3">
    <source>
        <dbReference type="SAM" id="MobiDB-lite"/>
    </source>
</evidence>
<dbReference type="Pfam" id="PF02636">
    <property type="entry name" value="Methyltransf_28"/>
    <property type="match status" value="1"/>
</dbReference>
<evidence type="ECO:0000313" key="5">
    <source>
        <dbReference type="Proteomes" id="UP000600139"/>
    </source>
</evidence>
<dbReference type="InterPro" id="IPR029063">
    <property type="entry name" value="SAM-dependent_MTases_sf"/>
</dbReference>
<proteinExistence type="predicted"/>
<keyword evidence="1 4" id="KW-0489">Methyltransferase</keyword>
<protein>
    <submittedName>
        <fullName evidence="4">SAM-dependent methyltransferase</fullName>
    </submittedName>
</protein>
<dbReference type="Gene3D" id="3.40.50.12710">
    <property type="match status" value="1"/>
</dbReference>
<dbReference type="GO" id="GO:0032259">
    <property type="term" value="P:methylation"/>
    <property type="evidence" value="ECO:0007669"/>
    <property type="project" value="UniProtKB-KW"/>
</dbReference>
<keyword evidence="5" id="KW-1185">Reference proteome</keyword>
<feature type="region of interest" description="Disordered" evidence="3">
    <location>
        <begin position="1"/>
        <end position="28"/>
    </location>
</feature>
<reference evidence="4" key="1">
    <citation type="submission" date="2021-01" db="EMBL/GenBank/DDBJ databases">
        <title>Modified the classification status of verrucomicrobia.</title>
        <authorList>
            <person name="Feng X."/>
        </authorList>
    </citation>
    <scope>NUCLEOTIDE SEQUENCE</scope>
    <source>
        <strain evidence="4">JCM 18052</strain>
    </source>
</reference>
<sequence length="409" mass="45021">MPDPDSSPPLRAVKRATPYRNETPPATPSLEAVLHEKIADEGPLRFVDFMALALYEPGLGYYSRGTRQVGRGGDFFTSVSVGPLFGRLLARRFLREWEKLGSPGRWRIIECGAHDGTLAGDVLGEISRIHPVAFSSLEYVIPEPLARLQAAQRETLAAFSEKTRFISDAGELATDPLPGIAFGNELLDALPFHVVERKSGGWRECRVAKGPDGIFTWGTDHEITDATLLTALAGLGTDFPDGYRTEVRTNFRDFLAPLARGLSSGLMIWPDYGFARPEYYLPERKAGTLRTFSNHRAAEDPFERPGEIDITAHVDFTAVAEAALDLGGKPLVFKNQGSWLTENGRDWLLSLEGNPDLAALRQFQTLTHPAHLGGSFHVLEISWNQPADEIPRDARHRLALSACPAPASR</sequence>
<accession>A0A934R0F3</accession>
<comment type="caution">
    <text evidence="4">The sequence shown here is derived from an EMBL/GenBank/DDBJ whole genome shotgun (WGS) entry which is preliminary data.</text>
</comment>
<dbReference type="PANTHER" id="PTHR12049:SF7">
    <property type="entry name" value="PROTEIN ARGININE METHYLTRANSFERASE NDUFAF7, MITOCHONDRIAL"/>
    <property type="match status" value="1"/>
</dbReference>
<evidence type="ECO:0000256" key="2">
    <source>
        <dbReference type="ARBA" id="ARBA00022679"/>
    </source>
</evidence>
<dbReference type="SUPFAM" id="SSF53335">
    <property type="entry name" value="S-adenosyl-L-methionine-dependent methyltransferases"/>
    <property type="match status" value="1"/>
</dbReference>
<dbReference type="RefSeq" id="WP_200349559.1">
    <property type="nucleotide sequence ID" value="NZ_BAABHZ010000010.1"/>
</dbReference>
<evidence type="ECO:0000313" key="4">
    <source>
        <dbReference type="EMBL" id="MBK1814601.1"/>
    </source>
</evidence>
<gene>
    <name evidence="4" type="ORF">JIN84_03190</name>
</gene>
<keyword evidence="2" id="KW-0808">Transferase</keyword>
<dbReference type="AlphaFoldDB" id="A0A934R0F3"/>
<dbReference type="EMBL" id="JAENIK010000004">
    <property type="protein sequence ID" value="MBK1814601.1"/>
    <property type="molecule type" value="Genomic_DNA"/>
</dbReference>
<dbReference type="InterPro" id="IPR003788">
    <property type="entry name" value="NDUFAF7"/>
</dbReference>
<dbReference type="PANTHER" id="PTHR12049">
    <property type="entry name" value="PROTEIN ARGININE METHYLTRANSFERASE NDUFAF7, MITOCHONDRIAL"/>
    <property type="match status" value="1"/>
</dbReference>
<dbReference type="GO" id="GO:0035243">
    <property type="term" value="F:protein-arginine omega-N symmetric methyltransferase activity"/>
    <property type="evidence" value="ECO:0007669"/>
    <property type="project" value="TreeGrafter"/>
</dbReference>
<organism evidence="4 5">
    <name type="scientific">Luteolibacter yonseiensis</name>
    <dbReference type="NCBI Taxonomy" id="1144680"/>
    <lineage>
        <taxon>Bacteria</taxon>
        <taxon>Pseudomonadati</taxon>
        <taxon>Verrucomicrobiota</taxon>
        <taxon>Verrucomicrobiia</taxon>
        <taxon>Verrucomicrobiales</taxon>
        <taxon>Verrucomicrobiaceae</taxon>
        <taxon>Luteolibacter</taxon>
    </lineage>
</organism>
<dbReference type="Proteomes" id="UP000600139">
    <property type="component" value="Unassembled WGS sequence"/>
</dbReference>